<comment type="subcellular location">
    <subcellularLocation>
        <location evidence="1">Cytoplasm</location>
        <location evidence="1">Cytoskeleton</location>
    </subcellularLocation>
</comment>
<dbReference type="GO" id="GO:0007018">
    <property type="term" value="P:microtubule-based movement"/>
    <property type="evidence" value="ECO:0007669"/>
    <property type="project" value="TreeGrafter"/>
</dbReference>
<evidence type="ECO:0000256" key="6">
    <source>
        <dbReference type="ARBA" id="ARBA00022803"/>
    </source>
</evidence>
<dbReference type="InterPro" id="IPR019734">
    <property type="entry name" value="TPR_rpt"/>
</dbReference>
<dbReference type="AlphaFoldDB" id="D8LKU5"/>
<evidence type="ECO:0000256" key="3">
    <source>
        <dbReference type="ARBA" id="ARBA00022490"/>
    </source>
</evidence>
<keyword evidence="6" id="KW-0802">TPR repeat</keyword>
<keyword evidence="4" id="KW-0493">Microtubule</keyword>
<accession>D8LKU5</accession>
<dbReference type="EMBL" id="FN649760">
    <property type="protein sequence ID" value="CBN80078.1"/>
    <property type="molecule type" value="Genomic_DNA"/>
</dbReference>
<dbReference type="eggNOG" id="KOG1840">
    <property type="taxonomic scope" value="Eukaryota"/>
</dbReference>
<dbReference type="PANTHER" id="PTHR45783:SF3">
    <property type="entry name" value="KINESIN LIGHT CHAIN"/>
    <property type="match status" value="1"/>
</dbReference>
<keyword evidence="11" id="KW-1185">Reference proteome</keyword>
<dbReference type="SUPFAM" id="SSF56399">
    <property type="entry name" value="ADP-ribosylation"/>
    <property type="match status" value="1"/>
</dbReference>
<keyword evidence="9" id="KW-0206">Cytoskeleton</keyword>
<dbReference type="Gene3D" id="3.90.228.10">
    <property type="match status" value="1"/>
</dbReference>
<evidence type="ECO:0000256" key="1">
    <source>
        <dbReference type="ARBA" id="ARBA00004245"/>
    </source>
</evidence>
<dbReference type="STRING" id="2880.D8LKU5"/>
<protein>
    <submittedName>
        <fullName evidence="10">TPR repeat-containing protein</fullName>
    </submittedName>
</protein>
<evidence type="ECO:0000256" key="8">
    <source>
        <dbReference type="ARBA" id="ARBA00023175"/>
    </source>
</evidence>
<dbReference type="InterPro" id="IPR011990">
    <property type="entry name" value="TPR-like_helical_dom_sf"/>
</dbReference>
<dbReference type="Pfam" id="PF07721">
    <property type="entry name" value="TPR_4"/>
    <property type="match status" value="1"/>
</dbReference>
<gene>
    <name evidence="10" type="ORF">Esi_0031_0046</name>
</gene>
<keyword evidence="8" id="KW-0505">Motor protein</keyword>
<evidence type="ECO:0000313" key="10">
    <source>
        <dbReference type="EMBL" id="CBN80078.1"/>
    </source>
</evidence>
<dbReference type="InterPro" id="IPR002151">
    <property type="entry name" value="Kinesin_light"/>
</dbReference>
<dbReference type="SUPFAM" id="SSF48452">
    <property type="entry name" value="TPR-like"/>
    <property type="match status" value="2"/>
</dbReference>
<dbReference type="GO" id="GO:0042802">
    <property type="term" value="F:identical protein binding"/>
    <property type="evidence" value="ECO:0007669"/>
    <property type="project" value="InterPro"/>
</dbReference>
<evidence type="ECO:0000256" key="2">
    <source>
        <dbReference type="ARBA" id="ARBA00009622"/>
    </source>
</evidence>
<dbReference type="PANTHER" id="PTHR45783">
    <property type="entry name" value="KINESIN LIGHT CHAIN"/>
    <property type="match status" value="1"/>
</dbReference>
<dbReference type="Gene3D" id="1.25.40.10">
    <property type="entry name" value="Tetratricopeptide repeat domain"/>
    <property type="match status" value="3"/>
</dbReference>
<reference evidence="10 11" key="1">
    <citation type="journal article" date="2010" name="Nature">
        <title>The Ectocarpus genome and the independent evolution of multicellularity in brown algae.</title>
        <authorList>
            <person name="Cock J.M."/>
            <person name="Sterck L."/>
            <person name="Rouze P."/>
            <person name="Scornet D."/>
            <person name="Allen A.E."/>
            <person name="Amoutzias G."/>
            <person name="Anthouard V."/>
            <person name="Artiguenave F."/>
            <person name="Aury J.M."/>
            <person name="Badger J.H."/>
            <person name="Beszteri B."/>
            <person name="Billiau K."/>
            <person name="Bonnet E."/>
            <person name="Bothwell J.H."/>
            <person name="Bowler C."/>
            <person name="Boyen C."/>
            <person name="Brownlee C."/>
            <person name="Carrano C.J."/>
            <person name="Charrier B."/>
            <person name="Cho G.Y."/>
            <person name="Coelho S.M."/>
            <person name="Collen J."/>
            <person name="Corre E."/>
            <person name="Da Silva C."/>
            <person name="Delage L."/>
            <person name="Delaroque N."/>
            <person name="Dittami S.M."/>
            <person name="Doulbeau S."/>
            <person name="Elias M."/>
            <person name="Farnham G."/>
            <person name="Gachon C.M."/>
            <person name="Gschloessl B."/>
            <person name="Heesch S."/>
            <person name="Jabbari K."/>
            <person name="Jubin C."/>
            <person name="Kawai H."/>
            <person name="Kimura K."/>
            <person name="Kloareg B."/>
            <person name="Kupper F.C."/>
            <person name="Lang D."/>
            <person name="Le Bail A."/>
            <person name="Leblanc C."/>
            <person name="Lerouge P."/>
            <person name="Lohr M."/>
            <person name="Lopez P.J."/>
            <person name="Martens C."/>
            <person name="Maumus F."/>
            <person name="Michel G."/>
            <person name="Miranda-Saavedra D."/>
            <person name="Morales J."/>
            <person name="Moreau H."/>
            <person name="Motomura T."/>
            <person name="Nagasato C."/>
            <person name="Napoli C.A."/>
            <person name="Nelson D.R."/>
            <person name="Nyvall-Collen P."/>
            <person name="Peters A.F."/>
            <person name="Pommier C."/>
            <person name="Potin P."/>
            <person name="Poulain J."/>
            <person name="Quesneville H."/>
            <person name="Read B."/>
            <person name="Rensing S.A."/>
            <person name="Ritter A."/>
            <person name="Rousvoal S."/>
            <person name="Samanta M."/>
            <person name="Samson G."/>
            <person name="Schroeder D.C."/>
            <person name="Segurens B."/>
            <person name="Strittmatter M."/>
            <person name="Tonon T."/>
            <person name="Tregear J.W."/>
            <person name="Valentin K."/>
            <person name="von Dassow P."/>
            <person name="Yamagishi T."/>
            <person name="Van de Peer Y."/>
            <person name="Wincker P."/>
        </authorList>
    </citation>
    <scope>NUCLEOTIDE SEQUENCE [LARGE SCALE GENOMIC DNA]</scope>
    <source>
        <strain evidence="11">Ec32 / CCAP1310/4</strain>
    </source>
</reference>
<organism evidence="10 11">
    <name type="scientific">Ectocarpus siliculosus</name>
    <name type="common">Brown alga</name>
    <name type="synonym">Conferva siliculosa</name>
    <dbReference type="NCBI Taxonomy" id="2880"/>
    <lineage>
        <taxon>Eukaryota</taxon>
        <taxon>Sar</taxon>
        <taxon>Stramenopiles</taxon>
        <taxon>Ochrophyta</taxon>
        <taxon>PX clade</taxon>
        <taxon>Phaeophyceae</taxon>
        <taxon>Ectocarpales</taxon>
        <taxon>Ectocarpaceae</taxon>
        <taxon>Ectocarpus</taxon>
    </lineage>
</organism>
<evidence type="ECO:0000256" key="5">
    <source>
        <dbReference type="ARBA" id="ARBA00022737"/>
    </source>
</evidence>
<dbReference type="InParanoid" id="D8LKU5"/>
<dbReference type="Gene3D" id="6.20.320.10">
    <property type="match status" value="1"/>
</dbReference>
<dbReference type="Proteomes" id="UP000002630">
    <property type="component" value="Unassembled WGS sequence"/>
</dbReference>
<evidence type="ECO:0000256" key="4">
    <source>
        <dbReference type="ARBA" id="ARBA00022701"/>
    </source>
</evidence>
<dbReference type="GO" id="GO:0005737">
    <property type="term" value="C:cytoplasm"/>
    <property type="evidence" value="ECO:0007669"/>
    <property type="project" value="TreeGrafter"/>
</dbReference>
<dbReference type="SMART" id="SM00028">
    <property type="entry name" value="TPR"/>
    <property type="match status" value="7"/>
</dbReference>
<dbReference type="Pfam" id="PF13424">
    <property type="entry name" value="TPR_12"/>
    <property type="match status" value="2"/>
</dbReference>
<evidence type="ECO:0000313" key="11">
    <source>
        <dbReference type="Proteomes" id="UP000002630"/>
    </source>
</evidence>
<dbReference type="GO" id="GO:0005871">
    <property type="term" value="C:kinesin complex"/>
    <property type="evidence" value="ECO:0007669"/>
    <property type="project" value="InterPro"/>
</dbReference>
<dbReference type="OrthoDB" id="188436at2759"/>
<evidence type="ECO:0000256" key="9">
    <source>
        <dbReference type="ARBA" id="ARBA00023212"/>
    </source>
</evidence>
<dbReference type="GO" id="GO:0005874">
    <property type="term" value="C:microtubule"/>
    <property type="evidence" value="ECO:0007669"/>
    <property type="project" value="UniProtKB-KW"/>
</dbReference>
<keyword evidence="7" id="KW-0175">Coiled coil</keyword>
<sequence>MSLGILEAKRGRDSCVEMFKPLSELSFCLTEAGRPEEMERIAKRCLAIQETDLGQESTPVAETLYLIGGCLSHPHQVEEGENVARRCVKIQEVNLGRKSDRLIPALNLLGSFLSRAGKLEEAEDILSRSVAILDEVNQLANDASAQHEHKLLYRNLQHLIGTTVHALGSCLLQAGKLEEAERTLRRGLVIHETELRPENAAVVSTGDVLNNTLRQTYPYALHALGTCLMQAEKFEEVEDMLRRGLAIHEKNGNYDGVDVANTLFDLASYLRQTGESKKAEELLRRCLSIREAKLGLEDILVGVVLVQLGMCLGEALRSAEAVDVLRRSLCIHDVHLGLEHIVTPSVLYPLAASLIQTGEMDEAEDMMRRCLANQEGNMGKDHQAVAYTLHVFGVFLRQRGKLKEAQELLRRCIAIYQAKTGTEHICMMTSARLELSICLRHEGDLKDWGQSEISVGSSSSTLRILDDDDWEYEALCDLFKTRWLKPQPTNGVSIVRIFSIQVPLEVHDKHELYKRMVVVNLRQRFHGTSCNDGCNFMVDPQGATAPCGLSSCSVCNICMLGFKLGKNVARTARASGIPLRYGTGIYFSSVSGKANDYARLSAKTGSDGAELRCMFVANVAGGKAFSTKKSHLPQSECPPSGCQSVVGEVGHALNYDEVVVYKEEAALPTHLIVYAPRH</sequence>
<comment type="similarity">
    <text evidence="2">Belongs to the kinesin light chain family.</text>
</comment>
<proteinExistence type="inferred from homology"/>
<keyword evidence="3" id="KW-0963">Cytoplasm</keyword>
<name>D8LKU5_ECTSI</name>
<dbReference type="GO" id="GO:0019894">
    <property type="term" value="F:kinesin binding"/>
    <property type="evidence" value="ECO:0007669"/>
    <property type="project" value="TreeGrafter"/>
</dbReference>
<keyword evidence="5" id="KW-0677">Repeat</keyword>
<evidence type="ECO:0000256" key="7">
    <source>
        <dbReference type="ARBA" id="ARBA00023054"/>
    </source>
</evidence>
<dbReference type="InterPro" id="IPR011717">
    <property type="entry name" value="TPR-4"/>
</dbReference>